<dbReference type="Proteomes" id="UP000885738">
    <property type="component" value="Unassembled WGS sequence"/>
</dbReference>
<reference evidence="2" key="1">
    <citation type="journal article" date="2020" name="mSystems">
        <title>Genome- and Community-Level Interaction Insights into Carbon Utilization and Element Cycling Functions of Hydrothermarchaeota in Hydrothermal Sediment.</title>
        <authorList>
            <person name="Zhou Z."/>
            <person name="Liu Y."/>
            <person name="Xu W."/>
            <person name="Pan J."/>
            <person name="Luo Z.H."/>
            <person name="Li M."/>
        </authorList>
    </citation>
    <scope>NUCLEOTIDE SEQUENCE [LARGE SCALE GENOMIC DNA]</scope>
    <source>
        <strain evidence="2">HyVt-389</strain>
    </source>
</reference>
<evidence type="ECO:0000256" key="1">
    <source>
        <dbReference type="SAM" id="MobiDB-lite"/>
    </source>
</evidence>
<protein>
    <submittedName>
        <fullName evidence="2">Uncharacterized protein</fullName>
    </submittedName>
</protein>
<feature type="compositionally biased region" description="Polar residues" evidence="1">
    <location>
        <begin position="83"/>
        <end position="99"/>
    </location>
</feature>
<organism evidence="2">
    <name type="scientific">Desulfofervidus auxilii</name>
    <dbReference type="NCBI Taxonomy" id="1621989"/>
    <lineage>
        <taxon>Bacteria</taxon>
        <taxon>Pseudomonadati</taxon>
        <taxon>Thermodesulfobacteriota</taxon>
        <taxon>Candidatus Desulfofervidia</taxon>
        <taxon>Candidatus Desulfofervidales</taxon>
        <taxon>Candidatus Desulfofervidaceae</taxon>
        <taxon>Candidatus Desulfofervidus</taxon>
    </lineage>
</organism>
<name>A0A7C1W3C1_DESA2</name>
<proteinExistence type="predicted"/>
<sequence>MKTLANKGAYCNMEFRKDKIKGVFQHRLNELHLYCRLRKIGMPHFMAKGIAKIISPKKLLYENGKPICLSLPGRQGRKDYNGSKPNSKQTSQNSKNLLS</sequence>
<gene>
    <name evidence="2" type="ORF">ENI35_03070</name>
</gene>
<feature type="region of interest" description="Disordered" evidence="1">
    <location>
        <begin position="71"/>
        <end position="99"/>
    </location>
</feature>
<dbReference type="AlphaFoldDB" id="A0A7C1W3C1"/>
<dbReference type="EMBL" id="DRIH01000099">
    <property type="protein sequence ID" value="HEC67780.1"/>
    <property type="molecule type" value="Genomic_DNA"/>
</dbReference>
<evidence type="ECO:0000313" key="2">
    <source>
        <dbReference type="EMBL" id="HEC67780.1"/>
    </source>
</evidence>
<comment type="caution">
    <text evidence="2">The sequence shown here is derived from an EMBL/GenBank/DDBJ whole genome shotgun (WGS) entry which is preliminary data.</text>
</comment>
<accession>A0A7C1W3C1</accession>